<keyword evidence="5 12" id="KW-0863">Zinc-finger</keyword>
<dbReference type="CDD" id="cd06257">
    <property type="entry name" value="DnaJ"/>
    <property type="match status" value="1"/>
</dbReference>
<dbReference type="InterPro" id="IPR036869">
    <property type="entry name" value="J_dom_sf"/>
</dbReference>
<dbReference type="InterPro" id="IPR012724">
    <property type="entry name" value="DnaJ"/>
</dbReference>
<evidence type="ECO:0000256" key="11">
    <source>
        <dbReference type="ARBA" id="ARBA00067609"/>
    </source>
</evidence>
<keyword evidence="3 12" id="KW-0479">Metal-binding</keyword>
<evidence type="ECO:0000313" key="16">
    <source>
        <dbReference type="EMBL" id="PZQ51041.1"/>
    </source>
</evidence>
<evidence type="ECO:0000256" key="1">
    <source>
        <dbReference type="ARBA" id="ARBA00022490"/>
    </source>
</evidence>
<sequence>MSATEIDYYELLEVERGADDKTIKSSYRRLAMRYHPDKNPGCGDSEARFKQISEAYDCLKDPQKRAAYDRYGHAAFQQGMGGGGHPGGAEFGDIGDIFESIFGSAFGGGGRQQARRGADLRYDMEVSLDEAFHGKQTEITIEVSQSCEPCNGSGAEPGTGKRGCNMCGGHGKVRAQQGFFVVERTCPTCHGRGEVIEKPCRSCGGEGRVDKPQALQVEIPPGVDSGTRIRLSGKGEAGPFGAPPGDLYIFLHVKRHKVFERDGTTLLTRVPITFTTAALGGSIDIPGMDGETISVDIPAGIQSGKQLRKRGAGMPVLQGRGRGDLVIEISVETPTKLSARQKELIRELQSTETGDECPQSKGFFDRIKEAWNDLTE</sequence>
<dbReference type="GO" id="GO:0006260">
    <property type="term" value="P:DNA replication"/>
    <property type="evidence" value="ECO:0007669"/>
    <property type="project" value="UniProtKB-KW"/>
</dbReference>
<keyword evidence="8 12" id="KW-0143">Chaperone</keyword>
<feature type="binding site" evidence="12">
    <location>
        <position position="200"/>
    </location>
    <ligand>
        <name>Zn(2+)</name>
        <dbReference type="ChEBI" id="CHEBI:29105"/>
        <label>1</label>
    </ligand>
</feature>
<evidence type="ECO:0000256" key="7">
    <source>
        <dbReference type="ARBA" id="ARBA00023016"/>
    </source>
</evidence>
<organism evidence="16 17">
    <name type="scientific">Novosphingobium pentaromativorans</name>
    <dbReference type="NCBI Taxonomy" id="205844"/>
    <lineage>
        <taxon>Bacteria</taxon>
        <taxon>Pseudomonadati</taxon>
        <taxon>Pseudomonadota</taxon>
        <taxon>Alphaproteobacteria</taxon>
        <taxon>Sphingomonadales</taxon>
        <taxon>Sphingomonadaceae</taxon>
        <taxon>Novosphingobium</taxon>
    </lineage>
</organism>
<evidence type="ECO:0000256" key="10">
    <source>
        <dbReference type="ARBA" id="ARBA00061004"/>
    </source>
</evidence>
<dbReference type="GO" id="GO:0009408">
    <property type="term" value="P:response to heat"/>
    <property type="evidence" value="ECO:0007669"/>
    <property type="project" value="InterPro"/>
</dbReference>
<dbReference type="GO" id="GO:0031072">
    <property type="term" value="F:heat shock protein binding"/>
    <property type="evidence" value="ECO:0007669"/>
    <property type="project" value="InterPro"/>
</dbReference>
<dbReference type="FunFam" id="1.10.287.110:FF:000034">
    <property type="entry name" value="Chaperone protein DnaJ"/>
    <property type="match status" value="1"/>
</dbReference>
<dbReference type="Gene3D" id="2.60.260.20">
    <property type="entry name" value="Urease metallochaperone UreE, N-terminal domain"/>
    <property type="match status" value="2"/>
</dbReference>
<evidence type="ECO:0000256" key="2">
    <source>
        <dbReference type="ARBA" id="ARBA00022705"/>
    </source>
</evidence>
<dbReference type="Pfam" id="PF00684">
    <property type="entry name" value="DnaJ_CXXCXGXG"/>
    <property type="match status" value="1"/>
</dbReference>
<feature type="binding site" evidence="12">
    <location>
        <position position="203"/>
    </location>
    <ligand>
        <name>Zn(2+)</name>
        <dbReference type="ChEBI" id="CHEBI:29105"/>
        <label>1</label>
    </ligand>
</feature>
<evidence type="ECO:0000256" key="5">
    <source>
        <dbReference type="ARBA" id="ARBA00022771"/>
    </source>
</evidence>
<dbReference type="InterPro" id="IPR001623">
    <property type="entry name" value="DnaJ_domain"/>
</dbReference>
<keyword evidence="6 12" id="KW-0862">Zinc</keyword>
<evidence type="ECO:0000313" key="17">
    <source>
        <dbReference type="Proteomes" id="UP000249082"/>
    </source>
</evidence>
<dbReference type="PANTHER" id="PTHR43096">
    <property type="entry name" value="DNAJ HOMOLOG 1, MITOCHONDRIAL-RELATED"/>
    <property type="match status" value="1"/>
</dbReference>
<reference evidence="16 17" key="1">
    <citation type="submission" date="2017-08" db="EMBL/GenBank/DDBJ databases">
        <title>Infants hospitalized years apart are colonized by the same room-sourced microbial strains.</title>
        <authorList>
            <person name="Brooks B."/>
            <person name="Olm M.R."/>
            <person name="Firek B.A."/>
            <person name="Baker R."/>
            <person name="Thomas B.C."/>
            <person name="Morowitz M.J."/>
            <person name="Banfield J.F."/>
        </authorList>
    </citation>
    <scope>NUCLEOTIDE SEQUENCE [LARGE SCALE GENOMIC DNA]</scope>
    <source>
        <strain evidence="16">S2_005_002_R2_33</strain>
    </source>
</reference>
<keyword evidence="7 12" id="KW-0346">Stress response</keyword>
<feature type="binding site" evidence="12">
    <location>
        <position position="164"/>
    </location>
    <ligand>
        <name>Zn(2+)</name>
        <dbReference type="ChEBI" id="CHEBI:29105"/>
        <label>2</label>
    </ligand>
</feature>
<feature type="domain" description="CR-type" evidence="15">
    <location>
        <begin position="134"/>
        <end position="212"/>
    </location>
</feature>
<dbReference type="NCBIfam" id="NF008035">
    <property type="entry name" value="PRK10767.1"/>
    <property type="match status" value="1"/>
</dbReference>
<feature type="domain" description="J" evidence="14">
    <location>
        <begin position="7"/>
        <end position="72"/>
    </location>
</feature>
<dbReference type="Gene3D" id="1.10.287.110">
    <property type="entry name" value="DnaJ domain"/>
    <property type="match status" value="1"/>
</dbReference>
<dbReference type="GO" id="GO:0051082">
    <property type="term" value="F:unfolded protein binding"/>
    <property type="evidence" value="ECO:0007669"/>
    <property type="project" value="UniProtKB-UniRule"/>
</dbReference>
<dbReference type="InterPro" id="IPR001305">
    <property type="entry name" value="HSP_DnaJ_Cys-rich_dom"/>
</dbReference>
<comment type="domain">
    <text evidence="12">The J domain is necessary and sufficient to stimulate DnaK ATPase activity. Zinc center 1 plays an important role in the autonomous, DnaK-independent chaperone activity of DnaJ. Zinc center 2 is essential for interaction with DnaK and for DnaJ activity.</text>
</comment>
<feature type="repeat" description="CXXCXGXG motif" evidence="12">
    <location>
        <begin position="164"/>
        <end position="171"/>
    </location>
</feature>
<feature type="binding site" evidence="12">
    <location>
        <position position="189"/>
    </location>
    <ligand>
        <name>Zn(2+)</name>
        <dbReference type="ChEBI" id="CHEBI:29105"/>
        <label>2</label>
    </ligand>
</feature>
<evidence type="ECO:0000256" key="4">
    <source>
        <dbReference type="ARBA" id="ARBA00022737"/>
    </source>
</evidence>
<dbReference type="InterPro" id="IPR036410">
    <property type="entry name" value="HSP_DnaJ_Cys-rich_dom_sf"/>
</dbReference>
<dbReference type="GO" id="GO:0005737">
    <property type="term" value="C:cytoplasm"/>
    <property type="evidence" value="ECO:0007669"/>
    <property type="project" value="UniProtKB-SubCell"/>
</dbReference>
<dbReference type="SMART" id="SM00271">
    <property type="entry name" value="DnaJ"/>
    <property type="match status" value="1"/>
</dbReference>
<dbReference type="PRINTS" id="PR00625">
    <property type="entry name" value="JDOMAIN"/>
</dbReference>
<dbReference type="AlphaFoldDB" id="A0A2W5NBY4"/>
<dbReference type="InterPro" id="IPR018253">
    <property type="entry name" value="DnaJ_domain_CS"/>
</dbReference>
<dbReference type="InterPro" id="IPR002939">
    <property type="entry name" value="DnaJ_C"/>
</dbReference>
<dbReference type="PROSITE" id="PS00636">
    <property type="entry name" value="DNAJ_1"/>
    <property type="match status" value="1"/>
</dbReference>
<proteinExistence type="inferred from homology"/>
<dbReference type="HAMAP" id="MF_01152">
    <property type="entry name" value="DnaJ"/>
    <property type="match status" value="1"/>
</dbReference>
<protein>
    <recommendedName>
        <fullName evidence="11 12">Chaperone protein DnaJ</fullName>
    </recommendedName>
</protein>
<evidence type="ECO:0000256" key="9">
    <source>
        <dbReference type="ARBA" id="ARBA00053423"/>
    </source>
</evidence>
<dbReference type="SUPFAM" id="SSF46565">
    <property type="entry name" value="Chaperone J-domain"/>
    <property type="match status" value="1"/>
</dbReference>
<gene>
    <name evidence="12 16" type="primary">dnaJ</name>
    <name evidence="16" type="ORF">DI555_21740</name>
</gene>
<comment type="function">
    <text evidence="9 12">Participates actively in the response to hyperosmotic and heat shock by preventing the aggregation of stress-denatured proteins and by disaggregating proteins, also in an autonomous, DnaK-independent fashion. Unfolded proteins bind initially to DnaJ; upon interaction with the DnaJ-bound protein, DnaK hydrolyzes its bound ATP, resulting in the formation of a stable complex. GrpE releases ADP from DnaK; ATP binding to DnaK triggers the release of the substrate protein, thus completing the reaction cycle. Several rounds of ATP-dependent interactions between DnaJ, DnaK and GrpE are required for fully efficient folding. Also involved, together with DnaK and GrpE, in the DNA replication of plasmids through activation of initiation proteins.</text>
</comment>
<dbReference type="InterPro" id="IPR008971">
    <property type="entry name" value="HSP40/DnaJ_pept-bd"/>
</dbReference>
<dbReference type="Pfam" id="PF00226">
    <property type="entry name" value="DnaJ"/>
    <property type="match status" value="1"/>
</dbReference>
<feature type="zinc finger region" description="CR-type" evidence="13">
    <location>
        <begin position="134"/>
        <end position="212"/>
    </location>
</feature>
<keyword evidence="2 12" id="KW-0235">DNA replication</keyword>
<evidence type="ECO:0000259" key="15">
    <source>
        <dbReference type="PROSITE" id="PS51188"/>
    </source>
</evidence>
<accession>A0A2W5NBY4</accession>
<comment type="subcellular location">
    <subcellularLocation>
        <location evidence="12">Cytoplasm</location>
    </subcellularLocation>
</comment>
<feature type="repeat" description="CXXCXGXG motif" evidence="12">
    <location>
        <begin position="200"/>
        <end position="207"/>
    </location>
</feature>
<comment type="subunit">
    <text evidence="12">Homodimer.</text>
</comment>
<evidence type="ECO:0000256" key="12">
    <source>
        <dbReference type="HAMAP-Rule" id="MF_01152"/>
    </source>
</evidence>
<dbReference type="PROSITE" id="PS51188">
    <property type="entry name" value="ZF_CR"/>
    <property type="match status" value="1"/>
</dbReference>
<comment type="similarity">
    <text evidence="10 12">Belongs to the DnaJ family.</text>
</comment>
<dbReference type="FunFam" id="2.60.260.20:FF:000005">
    <property type="entry name" value="Chaperone protein dnaJ 1, mitochondrial"/>
    <property type="match status" value="1"/>
</dbReference>
<evidence type="ECO:0000259" key="14">
    <source>
        <dbReference type="PROSITE" id="PS50076"/>
    </source>
</evidence>
<evidence type="ECO:0000256" key="6">
    <source>
        <dbReference type="ARBA" id="ARBA00022833"/>
    </source>
</evidence>
<dbReference type="SUPFAM" id="SSF57938">
    <property type="entry name" value="DnaJ/Hsp40 cysteine-rich domain"/>
    <property type="match status" value="1"/>
</dbReference>
<evidence type="ECO:0000256" key="13">
    <source>
        <dbReference type="PROSITE-ProRule" id="PRU00546"/>
    </source>
</evidence>
<dbReference type="FunFam" id="2.10.230.10:FF:000002">
    <property type="entry name" value="Molecular chaperone DnaJ"/>
    <property type="match status" value="1"/>
</dbReference>
<dbReference type="Proteomes" id="UP000249082">
    <property type="component" value="Unassembled WGS sequence"/>
</dbReference>
<dbReference type="PROSITE" id="PS50076">
    <property type="entry name" value="DNAJ_2"/>
    <property type="match status" value="1"/>
</dbReference>
<feature type="repeat" description="CXXCXGXG motif" evidence="12">
    <location>
        <begin position="147"/>
        <end position="154"/>
    </location>
</feature>
<dbReference type="GO" id="GO:0008270">
    <property type="term" value="F:zinc ion binding"/>
    <property type="evidence" value="ECO:0007669"/>
    <property type="project" value="UniProtKB-UniRule"/>
</dbReference>
<feature type="binding site" evidence="12">
    <location>
        <position position="167"/>
    </location>
    <ligand>
        <name>Zn(2+)</name>
        <dbReference type="ChEBI" id="CHEBI:29105"/>
        <label>2</label>
    </ligand>
</feature>
<feature type="binding site" evidence="12">
    <location>
        <position position="150"/>
    </location>
    <ligand>
        <name>Zn(2+)</name>
        <dbReference type="ChEBI" id="CHEBI:29105"/>
        <label>1</label>
    </ligand>
</feature>
<dbReference type="Pfam" id="PF01556">
    <property type="entry name" value="DnaJ_C"/>
    <property type="match status" value="1"/>
</dbReference>
<comment type="cofactor">
    <cofactor evidence="12">
        <name>Zn(2+)</name>
        <dbReference type="ChEBI" id="CHEBI:29105"/>
    </cofactor>
    <text evidence="12">Binds 2 Zn(2+) ions per monomer.</text>
</comment>
<dbReference type="GO" id="GO:0042026">
    <property type="term" value="P:protein refolding"/>
    <property type="evidence" value="ECO:0007669"/>
    <property type="project" value="TreeGrafter"/>
</dbReference>
<dbReference type="GO" id="GO:0005524">
    <property type="term" value="F:ATP binding"/>
    <property type="evidence" value="ECO:0007669"/>
    <property type="project" value="InterPro"/>
</dbReference>
<feature type="repeat" description="CXXCXGXG motif" evidence="12">
    <location>
        <begin position="186"/>
        <end position="193"/>
    </location>
</feature>
<comment type="caution">
    <text evidence="16">The sequence shown here is derived from an EMBL/GenBank/DDBJ whole genome shotgun (WGS) entry which is preliminary data.</text>
</comment>
<keyword evidence="1 12" id="KW-0963">Cytoplasm</keyword>
<dbReference type="NCBIfam" id="TIGR02349">
    <property type="entry name" value="DnaJ_bact"/>
    <property type="match status" value="1"/>
</dbReference>
<dbReference type="CDD" id="cd10719">
    <property type="entry name" value="DnaJ_zf"/>
    <property type="match status" value="1"/>
</dbReference>
<dbReference type="EMBL" id="QFPX01000029">
    <property type="protein sequence ID" value="PZQ51041.1"/>
    <property type="molecule type" value="Genomic_DNA"/>
</dbReference>
<evidence type="ECO:0000256" key="3">
    <source>
        <dbReference type="ARBA" id="ARBA00022723"/>
    </source>
</evidence>
<dbReference type="SUPFAM" id="SSF49493">
    <property type="entry name" value="HSP40/DnaJ peptide-binding domain"/>
    <property type="match status" value="2"/>
</dbReference>
<feature type="binding site" evidence="12">
    <location>
        <position position="186"/>
    </location>
    <ligand>
        <name>Zn(2+)</name>
        <dbReference type="ChEBI" id="CHEBI:29105"/>
        <label>2</label>
    </ligand>
</feature>
<evidence type="ECO:0000256" key="8">
    <source>
        <dbReference type="ARBA" id="ARBA00023186"/>
    </source>
</evidence>
<dbReference type="Gene3D" id="2.10.230.10">
    <property type="entry name" value="Heat shock protein DnaJ, cysteine-rich domain"/>
    <property type="match status" value="1"/>
</dbReference>
<keyword evidence="4 12" id="KW-0677">Repeat</keyword>
<dbReference type="PANTHER" id="PTHR43096:SF48">
    <property type="entry name" value="CHAPERONE PROTEIN DNAJ"/>
    <property type="match status" value="1"/>
</dbReference>
<name>A0A2W5NBY4_9SPHN</name>
<feature type="binding site" evidence="12">
    <location>
        <position position="147"/>
    </location>
    <ligand>
        <name>Zn(2+)</name>
        <dbReference type="ChEBI" id="CHEBI:29105"/>
        <label>1</label>
    </ligand>
</feature>
<dbReference type="CDD" id="cd10747">
    <property type="entry name" value="DnaJ_C"/>
    <property type="match status" value="1"/>
</dbReference>